<feature type="transmembrane region" description="Helical" evidence="1">
    <location>
        <begin position="47"/>
        <end position="67"/>
    </location>
</feature>
<dbReference type="InterPro" id="IPR043128">
    <property type="entry name" value="Rev_trsase/Diguanyl_cyclase"/>
</dbReference>
<keyword evidence="1" id="KW-0472">Membrane</keyword>
<accession>A0A844B8G0</accession>
<evidence type="ECO:0000259" key="2">
    <source>
        <dbReference type="PROSITE" id="PS50887"/>
    </source>
</evidence>
<keyword evidence="1" id="KW-0812">Transmembrane</keyword>
<feature type="transmembrane region" description="Helical" evidence="1">
    <location>
        <begin position="21"/>
        <end position="41"/>
    </location>
</feature>
<keyword evidence="4" id="KW-1185">Reference proteome</keyword>
<reference evidence="3 4" key="1">
    <citation type="submission" date="2019-11" db="EMBL/GenBank/DDBJ databases">
        <title>Draft Whole-Genome sequence of the marine photosynthetic bacterium Rhodovulum strictum DSM 11289.</title>
        <authorList>
            <person name="Kyndt J.A."/>
            <person name="Meyer T.E."/>
        </authorList>
    </citation>
    <scope>NUCLEOTIDE SEQUENCE [LARGE SCALE GENOMIC DNA]</scope>
    <source>
        <strain evidence="3 4">DSM 11289</strain>
    </source>
</reference>
<dbReference type="EMBL" id="WJPO01000034">
    <property type="protein sequence ID" value="MRH22581.1"/>
    <property type="molecule type" value="Genomic_DNA"/>
</dbReference>
<evidence type="ECO:0000313" key="4">
    <source>
        <dbReference type="Proteomes" id="UP000466730"/>
    </source>
</evidence>
<dbReference type="InterPro" id="IPR050706">
    <property type="entry name" value="Cyclic-di-GMP_PDE-like"/>
</dbReference>
<dbReference type="AlphaFoldDB" id="A0A844B8G0"/>
<evidence type="ECO:0000256" key="1">
    <source>
        <dbReference type="SAM" id="Phobius"/>
    </source>
</evidence>
<dbReference type="GO" id="GO:0071111">
    <property type="term" value="F:cyclic-guanylate-specific phosphodiesterase activity"/>
    <property type="evidence" value="ECO:0007669"/>
    <property type="project" value="InterPro"/>
</dbReference>
<dbReference type="InterPro" id="IPR000160">
    <property type="entry name" value="GGDEF_dom"/>
</dbReference>
<evidence type="ECO:0000313" key="3">
    <source>
        <dbReference type="EMBL" id="MRH22581.1"/>
    </source>
</evidence>
<feature type="transmembrane region" description="Helical" evidence="1">
    <location>
        <begin position="74"/>
        <end position="98"/>
    </location>
</feature>
<dbReference type="SMART" id="SM00267">
    <property type="entry name" value="GGDEF"/>
    <property type="match status" value="1"/>
</dbReference>
<dbReference type="Gene3D" id="3.30.70.270">
    <property type="match status" value="1"/>
</dbReference>
<dbReference type="NCBIfam" id="TIGR00254">
    <property type="entry name" value="GGDEF"/>
    <property type="match status" value="1"/>
</dbReference>
<dbReference type="OrthoDB" id="9812260at2"/>
<organism evidence="3 4">
    <name type="scientific">Rhodovulum strictum</name>
    <dbReference type="NCBI Taxonomy" id="58314"/>
    <lineage>
        <taxon>Bacteria</taxon>
        <taxon>Pseudomonadati</taxon>
        <taxon>Pseudomonadota</taxon>
        <taxon>Alphaproteobacteria</taxon>
        <taxon>Rhodobacterales</taxon>
        <taxon>Paracoccaceae</taxon>
        <taxon>Rhodovulum</taxon>
    </lineage>
</organism>
<dbReference type="PANTHER" id="PTHR33121">
    <property type="entry name" value="CYCLIC DI-GMP PHOSPHODIESTERASE PDEF"/>
    <property type="match status" value="1"/>
</dbReference>
<sequence length="427" mass="45891">MEILFIMSAIVLPPRWSNPDLLLASLLALTVLGCLAILPLLDPGPRPAWPHPLLLGGFLTLALGMVIRRLCGRLPLAVSALGAVSLIVILHAATGSTLRPLTGPAPNDWPLALGLDRTIRSEAAIVLCALHMSMLGDLWGRRLSLVMLGIAWAGTVFTVVAISLGGFERMDASGLLLICILLALLAQTWWLKDEAALRAVFSRSRFGLLTRLLLVAAVIVPLASDLRDRAFGAAATDNILLLSAAASVVSLATITLVLAFGHTLYRMDQLRAELARYDLVTGIVTCKGLQDGAGPDLRHHGVILFSIDDFATLEDTFGPGFGEDLLRHVAQTLWANLRKNDILARGADAEFAAFVDVPDIESLSCAATRLRESLENAEHREDGKNYPRISVSFGTSMVEPWETNIDSALQRAKANLPITGTSRIAPD</sequence>
<gene>
    <name evidence="3" type="ORF">GH815_16510</name>
</gene>
<dbReference type="Proteomes" id="UP000466730">
    <property type="component" value="Unassembled WGS sequence"/>
</dbReference>
<protein>
    <submittedName>
        <fullName evidence="3">Diguanylate cyclase</fullName>
    </submittedName>
</protein>
<feature type="transmembrane region" description="Helical" evidence="1">
    <location>
        <begin position="172"/>
        <end position="191"/>
    </location>
</feature>
<name>A0A844B8G0_9RHOB</name>
<comment type="caution">
    <text evidence="3">The sequence shown here is derived from an EMBL/GenBank/DDBJ whole genome shotgun (WGS) entry which is preliminary data.</text>
</comment>
<dbReference type="PANTHER" id="PTHR33121:SF79">
    <property type="entry name" value="CYCLIC DI-GMP PHOSPHODIESTERASE PDED-RELATED"/>
    <property type="match status" value="1"/>
</dbReference>
<keyword evidence="1" id="KW-1133">Transmembrane helix</keyword>
<dbReference type="Pfam" id="PF00990">
    <property type="entry name" value="GGDEF"/>
    <property type="match status" value="1"/>
</dbReference>
<feature type="transmembrane region" description="Helical" evidence="1">
    <location>
        <begin position="143"/>
        <end position="166"/>
    </location>
</feature>
<dbReference type="SUPFAM" id="SSF55073">
    <property type="entry name" value="Nucleotide cyclase"/>
    <property type="match status" value="1"/>
</dbReference>
<feature type="domain" description="GGDEF" evidence="2">
    <location>
        <begin position="298"/>
        <end position="427"/>
    </location>
</feature>
<dbReference type="PROSITE" id="PS50887">
    <property type="entry name" value="GGDEF"/>
    <property type="match status" value="1"/>
</dbReference>
<dbReference type="RefSeq" id="WP_153749857.1">
    <property type="nucleotide sequence ID" value="NZ_BAAADI010000028.1"/>
</dbReference>
<proteinExistence type="predicted"/>
<feature type="transmembrane region" description="Helical" evidence="1">
    <location>
        <begin position="206"/>
        <end position="224"/>
    </location>
</feature>
<feature type="transmembrane region" description="Helical" evidence="1">
    <location>
        <begin position="239"/>
        <end position="261"/>
    </location>
</feature>
<dbReference type="InterPro" id="IPR029787">
    <property type="entry name" value="Nucleotide_cyclase"/>
</dbReference>